<dbReference type="InterPro" id="IPR006042">
    <property type="entry name" value="Xan_ur_permease"/>
</dbReference>
<reference evidence="9 10" key="1">
    <citation type="submission" date="2016-10" db="EMBL/GenBank/DDBJ databases">
        <authorList>
            <person name="de Groot N.N."/>
        </authorList>
    </citation>
    <scope>NUCLEOTIDE SEQUENCE [LARGE SCALE GENOMIC DNA]</scope>
    <source>
        <strain evidence="10">P4-7,KCTC 19426,CECT 7604</strain>
    </source>
</reference>
<organism evidence="9 10">
    <name type="scientific">Nakamurella panacisegetis</name>
    <dbReference type="NCBI Taxonomy" id="1090615"/>
    <lineage>
        <taxon>Bacteria</taxon>
        <taxon>Bacillati</taxon>
        <taxon>Actinomycetota</taxon>
        <taxon>Actinomycetes</taxon>
        <taxon>Nakamurellales</taxon>
        <taxon>Nakamurellaceae</taxon>
        <taxon>Nakamurella</taxon>
    </lineage>
</organism>
<feature type="transmembrane region" description="Helical" evidence="8">
    <location>
        <begin position="27"/>
        <end position="48"/>
    </location>
</feature>
<feature type="transmembrane region" description="Helical" evidence="8">
    <location>
        <begin position="220"/>
        <end position="238"/>
    </location>
</feature>
<feature type="transmembrane region" description="Helical" evidence="8">
    <location>
        <begin position="117"/>
        <end position="139"/>
    </location>
</feature>
<dbReference type="Pfam" id="PF00860">
    <property type="entry name" value="Xan_ur_permease"/>
    <property type="match status" value="2"/>
</dbReference>
<protein>
    <submittedName>
        <fullName evidence="9">Nucleobase:cation symporter-2, NCS2 family</fullName>
    </submittedName>
</protein>
<comment type="similarity">
    <text evidence="2">Belongs to the nucleobase:cation symporter-2 (NCS2) (TC 2.A.40) family.</text>
</comment>
<sequence>MTQLDERPGLAAQAAHPVDQVPAAPKLIVLALQHLFIMYAGAVAVPFIVGNALGLSQKDIAILVNMDLLVSGICTILQAAGLYKLKWAGSRLPIIAGATFTVLSPMLTIAFANGGAYAGGLATVYGSLLVAGVFGLLIARPFSMMIRFFPPLVSGTVIAIIGLSLIGVDITLITGDATVTQVLDHYPSAAELAGGSVKAGSATGTWDIVTANPDYAKPSFIGLAMLVILVIILISRFAPGFAGQLAVLVAVVVGVVVAWPMGLLDFHEVGSASWFGIAAPFHFGAPQFHFSAIVSMCIVVLVTYTESTADTVAVAEMTDSDLPPKRLAAGLAVDGFSFVLAGFMNSFPDTAYAENVGLLGITKVRSRWVVALCGVFLVILGVIPKMGAIIAALPDQVIGGAATVMFAMVTVVGIQTLSKVSFRDNHNLLIVAVSLSVGMAPALFTSFYSKFPEWFQTIFGSAITSTVIVVFVLNLLFNHFGHRGEPEALETAVHEGAYAPGIPNDGVNVSDGYPENWQKEPGVVARGADADAR</sequence>
<dbReference type="PANTHER" id="PTHR42810:SF4">
    <property type="entry name" value="URIC ACID TRANSPORTER UACT"/>
    <property type="match status" value="1"/>
</dbReference>
<gene>
    <name evidence="9" type="ORF">SAMN04515671_3823</name>
</gene>
<evidence type="ECO:0000256" key="6">
    <source>
        <dbReference type="ARBA" id="ARBA00022989"/>
    </source>
</evidence>
<keyword evidence="6 8" id="KW-1133">Transmembrane helix</keyword>
<dbReference type="EMBL" id="LT629710">
    <property type="protein sequence ID" value="SDP34841.1"/>
    <property type="molecule type" value="Genomic_DNA"/>
</dbReference>
<keyword evidence="7 8" id="KW-0472">Membrane</keyword>
<evidence type="ECO:0000313" key="9">
    <source>
        <dbReference type="EMBL" id="SDP34841.1"/>
    </source>
</evidence>
<evidence type="ECO:0000256" key="5">
    <source>
        <dbReference type="ARBA" id="ARBA00022692"/>
    </source>
</evidence>
<evidence type="ECO:0000256" key="7">
    <source>
        <dbReference type="ARBA" id="ARBA00023136"/>
    </source>
</evidence>
<proteinExistence type="inferred from homology"/>
<evidence type="ECO:0000313" key="10">
    <source>
        <dbReference type="Proteomes" id="UP000198741"/>
    </source>
</evidence>
<feature type="transmembrane region" description="Helical" evidence="8">
    <location>
        <begin position="368"/>
        <end position="391"/>
    </location>
</feature>
<dbReference type="AlphaFoldDB" id="A0A1H0RZ39"/>
<dbReference type="NCBIfam" id="NF037981">
    <property type="entry name" value="NCS2_1"/>
    <property type="match status" value="1"/>
</dbReference>
<dbReference type="GO" id="GO:0042907">
    <property type="term" value="F:xanthine transmembrane transporter activity"/>
    <property type="evidence" value="ECO:0007669"/>
    <property type="project" value="TreeGrafter"/>
</dbReference>
<feature type="transmembrane region" description="Helical" evidence="8">
    <location>
        <begin position="397"/>
        <end position="417"/>
    </location>
</feature>
<keyword evidence="10" id="KW-1185">Reference proteome</keyword>
<dbReference type="InterPro" id="IPR006043">
    <property type="entry name" value="NCS2"/>
</dbReference>
<feature type="transmembrane region" description="Helical" evidence="8">
    <location>
        <begin position="429"/>
        <end position="448"/>
    </location>
</feature>
<dbReference type="STRING" id="1090615.SAMN04515671_3823"/>
<evidence type="ECO:0000256" key="2">
    <source>
        <dbReference type="ARBA" id="ARBA00008821"/>
    </source>
</evidence>
<dbReference type="RefSeq" id="WP_090479007.1">
    <property type="nucleotide sequence ID" value="NZ_LT629710.1"/>
</dbReference>
<evidence type="ECO:0000256" key="1">
    <source>
        <dbReference type="ARBA" id="ARBA00004651"/>
    </source>
</evidence>
<evidence type="ECO:0000256" key="3">
    <source>
        <dbReference type="ARBA" id="ARBA00022448"/>
    </source>
</evidence>
<dbReference type="NCBIfam" id="TIGR00801">
    <property type="entry name" value="ncs2"/>
    <property type="match status" value="1"/>
</dbReference>
<dbReference type="GO" id="GO:0005886">
    <property type="term" value="C:plasma membrane"/>
    <property type="evidence" value="ECO:0007669"/>
    <property type="project" value="UniProtKB-SubCell"/>
</dbReference>
<accession>A0A1H0RZ39</accession>
<keyword evidence="5 8" id="KW-0812">Transmembrane</keyword>
<name>A0A1H0RZ39_9ACTN</name>
<evidence type="ECO:0000256" key="4">
    <source>
        <dbReference type="ARBA" id="ARBA00022475"/>
    </source>
</evidence>
<evidence type="ECO:0000256" key="8">
    <source>
        <dbReference type="SAM" id="Phobius"/>
    </source>
</evidence>
<dbReference type="PANTHER" id="PTHR42810">
    <property type="entry name" value="PURINE PERMEASE C1399.01C-RELATED"/>
    <property type="match status" value="1"/>
</dbReference>
<feature type="transmembrane region" description="Helical" evidence="8">
    <location>
        <begin position="245"/>
        <end position="264"/>
    </location>
</feature>
<keyword evidence="4" id="KW-1003">Cell membrane</keyword>
<dbReference type="Proteomes" id="UP000198741">
    <property type="component" value="Chromosome I"/>
</dbReference>
<feature type="transmembrane region" description="Helical" evidence="8">
    <location>
        <begin position="454"/>
        <end position="477"/>
    </location>
</feature>
<feature type="transmembrane region" description="Helical" evidence="8">
    <location>
        <begin position="60"/>
        <end position="80"/>
    </location>
</feature>
<feature type="transmembrane region" description="Helical" evidence="8">
    <location>
        <begin position="92"/>
        <end position="111"/>
    </location>
</feature>
<dbReference type="OrthoDB" id="9805749at2"/>
<comment type="subcellular location">
    <subcellularLocation>
        <location evidence="1">Cell membrane</location>
        <topology evidence="1">Multi-pass membrane protein</topology>
    </subcellularLocation>
</comment>
<feature type="transmembrane region" description="Helical" evidence="8">
    <location>
        <begin position="151"/>
        <end position="173"/>
    </location>
</feature>
<keyword evidence="3" id="KW-0813">Transport</keyword>